<protein>
    <submittedName>
        <fullName evidence="1">Uncharacterized protein</fullName>
    </submittedName>
</protein>
<accession>A0A7R9DPQ0</accession>
<name>A0A7R9DPQ0_TIMPO</name>
<dbReference type="EMBL" id="OD013563">
    <property type="protein sequence ID" value="CAD7417384.1"/>
    <property type="molecule type" value="Genomic_DNA"/>
</dbReference>
<evidence type="ECO:0000313" key="1">
    <source>
        <dbReference type="EMBL" id="CAD7417384.1"/>
    </source>
</evidence>
<sequence>MLTCDKVGTMGSFNAHGFKWKCLHKPPAQLRLSQKIFVWNQT</sequence>
<proteinExistence type="predicted"/>
<organism evidence="1">
    <name type="scientific">Timema poppense</name>
    <name type="common">Walking stick</name>
    <dbReference type="NCBI Taxonomy" id="170557"/>
    <lineage>
        <taxon>Eukaryota</taxon>
        <taxon>Metazoa</taxon>
        <taxon>Ecdysozoa</taxon>
        <taxon>Arthropoda</taxon>
        <taxon>Hexapoda</taxon>
        <taxon>Insecta</taxon>
        <taxon>Pterygota</taxon>
        <taxon>Neoptera</taxon>
        <taxon>Polyneoptera</taxon>
        <taxon>Phasmatodea</taxon>
        <taxon>Timematodea</taxon>
        <taxon>Timematoidea</taxon>
        <taxon>Timematidae</taxon>
        <taxon>Timema</taxon>
    </lineage>
</organism>
<reference evidence="1" key="1">
    <citation type="submission" date="2020-11" db="EMBL/GenBank/DDBJ databases">
        <authorList>
            <person name="Tran Van P."/>
        </authorList>
    </citation>
    <scope>NUCLEOTIDE SEQUENCE</scope>
</reference>
<dbReference type="AlphaFoldDB" id="A0A7R9DPQ0"/>
<gene>
    <name evidence="1" type="ORF">TPSB3V08_LOCUS11734</name>
</gene>